<evidence type="ECO:0008006" key="4">
    <source>
        <dbReference type="Google" id="ProtNLM"/>
    </source>
</evidence>
<reference evidence="3" key="1">
    <citation type="journal article" date="2019" name="Int. J. Syst. Evol. Microbiol.">
        <title>The Global Catalogue of Microorganisms (GCM) 10K type strain sequencing project: providing services to taxonomists for standard genome sequencing and annotation.</title>
        <authorList>
            <consortium name="The Broad Institute Genomics Platform"/>
            <consortium name="The Broad Institute Genome Sequencing Center for Infectious Disease"/>
            <person name="Wu L."/>
            <person name="Ma J."/>
        </authorList>
    </citation>
    <scope>NUCLEOTIDE SEQUENCE [LARGE SCALE GENOMIC DNA]</scope>
    <source>
        <strain evidence="3">CCUG 64793</strain>
    </source>
</reference>
<evidence type="ECO:0000313" key="2">
    <source>
        <dbReference type="EMBL" id="MFD1096847.1"/>
    </source>
</evidence>
<protein>
    <recommendedName>
        <fullName evidence="4">Prenyltransferase</fullName>
    </recommendedName>
</protein>
<keyword evidence="3" id="KW-1185">Reference proteome</keyword>
<comment type="caution">
    <text evidence="2">The sequence shown here is derived from an EMBL/GenBank/DDBJ whole genome shotgun (WGS) entry which is preliminary data.</text>
</comment>
<feature type="transmembrane region" description="Helical" evidence="1">
    <location>
        <begin position="154"/>
        <end position="177"/>
    </location>
</feature>
<evidence type="ECO:0000313" key="3">
    <source>
        <dbReference type="Proteomes" id="UP001597131"/>
    </source>
</evidence>
<feature type="transmembrane region" description="Helical" evidence="1">
    <location>
        <begin position="222"/>
        <end position="239"/>
    </location>
</feature>
<evidence type="ECO:0000256" key="1">
    <source>
        <dbReference type="SAM" id="Phobius"/>
    </source>
</evidence>
<keyword evidence="1" id="KW-0812">Transmembrane</keyword>
<dbReference type="RefSeq" id="WP_380746849.1">
    <property type="nucleotide sequence ID" value="NZ_JBHTLI010000003.1"/>
</dbReference>
<keyword evidence="1" id="KW-0472">Membrane</keyword>
<feature type="transmembrane region" description="Helical" evidence="1">
    <location>
        <begin position="75"/>
        <end position="92"/>
    </location>
</feature>
<accession>A0ABW3NVH0</accession>
<gene>
    <name evidence="2" type="ORF">ACFQ3Q_13880</name>
</gene>
<feature type="transmembrane region" description="Helical" evidence="1">
    <location>
        <begin position="251"/>
        <end position="272"/>
    </location>
</feature>
<proteinExistence type="predicted"/>
<dbReference type="Proteomes" id="UP001597131">
    <property type="component" value="Unassembled WGS sequence"/>
</dbReference>
<sequence length="273" mass="30864">MKFLEKVLGLYISSSIHVALAVVSLSLISLLEFGLAIDINLLAFIFLATITGYNFVKYSGVAKLHHISLTRNLRFIQVFSLICFLLLVYFSFLQEAEVIYVAITMGLLTAFYTLPILKGGLNLRNLEGVKIFIIAFVWAGTTAVMPLITENVAAADVILIFFQRLLFIVALTLPFEIRDVRFDDVSLGTIPQQLGVKNTKRLGFILLAGMCFLEIFKSQFSVVNLWAMVLAALISGIFIKKARTHQHEYYSSLWVEAVPIYWLGIWLVIHYWI</sequence>
<name>A0ABW3NVH0_9FLAO</name>
<feature type="transmembrane region" description="Helical" evidence="1">
    <location>
        <begin position="98"/>
        <end position="117"/>
    </location>
</feature>
<dbReference type="EMBL" id="JBHTLI010000003">
    <property type="protein sequence ID" value="MFD1096847.1"/>
    <property type="molecule type" value="Genomic_DNA"/>
</dbReference>
<feature type="transmembrane region" description="Helical" evidence="1">
    <location>
        <begin position="129"/>
        <end position="148"/>
    </location>
</feature>
<keyword evidence="1" id="KW-1133">Transmembrane helix</keyword>
<feature type="transmembrane region" description="Helical" evidence="1">
    <location>
        <begin position="7"/>
        <end position="28"/>
    </location>
</feature>
<feature type="transmembrane region" description="Helical" evidence="1">
    <location>
        <begin position="34"/>
        <end position="55"/>
    </location>
</feature>
<organism evidence="2 3">
    <name type="scientific">Salegentibacter chungangensis</name>
    <dbReference type="NCBI Taxonomy" id="1335724"/>
    <lineage>
        <taxon>Bacteria</taxon>
        <taxon>Pseudomonadati</taxon>
        <taxon>Bacteroidota</taxon>
        <taxon>Flavobacteriia</taxon>
        <taxon>Flavobacteriales</taxon>
        <taxon>Flavobacteriaceae</taxon>
        <taxon>Salegentibacter</taxon>
    </lineage>
</organism>